<accession>A0A1F5R7S6</accession>
<organism evidence="1 2">
    <name type="scientific">Candidatus Edwardsbacteria bacterium GWF2_54_11</name>
    <dbReference type="NCBI Taxonomy" id="1817851"/>
    <lineage>
        <taxon>Bacteria</taxon>
        <taxon>Candidatus Edwardsiibacteriota</taxon>
    </lineage>
</organism>
<dbReference type="InterPro" id="IPR036388">
    <property type="entry name" value="WH-like_DNA-bd_sf"/>
</dbReference>
<gene>
    <name evidence="1" type="ORF">A2024_09125</name>
</gene>
<dbReference type="Proteomes" id="UP000177230">
    <property type="component" value="Unassembled WGS sequence"/>
</dbReference>
<reference evidence="1 2" key="1">
    <citation type="journal article" date="2016" name="Nat. Commun.">
        <title>Thousands of microbial genomes shed light on interconnected biogeochemical processes in an aquifer system.</title>
        <authorList>
            <person name="Anantharaman K."/>
            <person name="Brown C.T."/>
            <person name="Hug L.A."/>
            <person name="Sharon I."/>
            <person name="Castelle C.J."/>
            <person name="Probst A.J."/>
            <person name="Thomas B.C."/>
            <person name="Singh A."/>
            <person name="Wilkins M.J."/>
            <person name="Karaoz U."/>
            <person name="Brodie E.L."/>
            <person name="Williams K.H."/>
            <person name="Hubbard S.S."/>
            <person name="Banfield J.F."/>
        </authorList>
    </citation>
    <scope>NUCLEOTIDE SEQUENCE [LARGE SCALE GENOMIC DNA]</scope>
</reference>
<evidence type="ECO:0000313" key="2">
    <source>
        <dbReference type="Proteomes" id="UP000177230"/>
    </source>
</evidence>
<protein>
    <submittedName>
        <fullName evidence="1">Uncharacterized protein</fullName>
    </submittedName>
</protein>
<comment type="caution">
    <text evidence="1">The sequence shown here is derived from an EMBL/GenBank/DDBJ whole genome shotgun (WGS) entry which is preliminary data.</text>
</comment>
<name>A0A1F5R7S6_9BACT</name>
<dbReference type="Gene3D" id="1.10.10.10">
    <property type="entry name" value="Winged helix-like DNA-binding domain superfamily/Winged helix DNA-binding domain"/>
    <property type="match status" value="1"/>
</dbReference>
<dbReference type="EMBL" id="MFFM01000038">
    <property type="protein sequence ID" value="OGF10500.1"/>
    <property type="molecule type" value="Genomic_DNA"/>
</dbReference>
<sequence>MSPAIVDNNFRDDLYQLLKAIELKRILSKADSNLEILASDVSLEHISLGDLITGVASDYGIEIAEVIPSGYISGPNDDGPMEFVPDGGIEKYIVNIQPGKFNSGLDDINKDYEFRHNPPPPESAVQLNIPEQEIINNPPYHPLSIGEYGNIYYDKEIIITGQQLKRLCSYLMRHHGRTCSSLDLYRTIIDNHTTDCIRGIDGVEKLSRKQIRLLYTHIHSLSKLLDNRFGREVVFTKHKIGYQLKCDNI</sequence>
<dbReference type="AlphaFoldDB" id="A0A1F5R7S6"/>
<proteinExistence type="predicted"/>
<evidence type="ECO:0000313" key="1">
    <source>
        <dbReference type="EMBL" id="OGF10500.1"/>
    </source>
</evidence>